<feature type="chain" id="PRO_5033994753" evidence="2">
    <location>
        <begin position="26"/>
        <end position="128"/>
    </location>
</feature>
<dbReference type="Pfam" id="PF07715">
    <property type="entry name" value="Plug"/>
    <property type="match status" value="1"/>
</dbReference>
<dbReference type="RefSeq" id="WP_188147875.1">
    <property type="nucleotide sequence ID" value="NZ_JACSVK010000810.1"/>
</dbReference>
<evidence type="ECO:0000256" key="1">
    <source>
        <dbReference type="PROSITE-ProRule" id="PRU01360"/>
    </source>
</evidence>
<sequence>MTIPHRPFKLSVIACAICYVNLTYAQDADIQALQTIQVKATSTDQSSEQTKAYNVKNSSSATKLNIEAKETPQTINVVTRQQIEDFGLTSTRDVLNNTPGVTVTNQETERTTYMARGFEISNILTDGV</sequence>
<dbReference type="SUPFAM" id="SSF56935">
    <property type="entry name" value="Porins"/>
    <property type="match status" value="1"/>
</dbReference>
<dbReference type="EMBL" id="JACSVK010000810">
    <property type="protein sequence ID" value="MBD0222837.1"/>
    <property type="molecule type" value="Genomic_DNA"/>
</dbReference>
<evidence type="ECO:0000259" key="3">
    <source>
        <dbReference type="Pfam" id="PF07715"/>
    </source>
</evidence>
<evidence type="ECO:0000256" key="2">
    <source>
        <dbReference type="SAM" id="SignalP"/>
    </source>
</evidence>
<dbReference type="AlphaFoldDB" id="A0A8I0FDN2"/>
<dbReference type="PANTHER" id="PTHR32552">
    <property type="entry name" value="FERRICHROME IRON RECEPTOR-RELATED"/>
    <property type="match status" value="1"/>
</dbReference>
<keyword evidence="4" id="KW-0675">Receptor</keyword>
<keyword evidence="1" id="KW-1134">Transmembrane beta strand</keyword>
<organism evidence="4 5">
    <name type="scientific">Acinetobacter baumannii</name>
    <dbReference type="NCBI Taxonomy" id="470"/>
    <lineage>
        <taxon>Bacteria</taxon>
        <taxon>Pseudomonadati</taxon>
        <taxon>Pseudomonadota</taxon>
        <taxon>Gammaproteobacteria</taxon>
        <taxon>Moraxellales</taxon>
        <taxon>Moraxellaceae</taxon>
        <taxon>Acinetobacter</taxon>
        <taxon>Acinetobacter calcoaceticus/baumannii complex</taxon>
    </lineage>
</organism>
<accession>A0A8I0FDN2</accession>
<feature type="domain" description="TonB-dependent receptor plug" evidence="3">
    <location>
        <begin position="68"/>
        <end position="128"/>
    </location>
</feature>
<keyword evidence="2" id="KW-0732">Signal</keyword>
<dbReference type="Gene3D" id="2.170.130.10">
    <property type="entry name" value="TonB-dependent receptor, plug domain"/>
    <property type="match status" value="1"/>
</dbReference>
<dbReference type="Proteomes" id="UP000634608">
    <property type="component" value="Unassembled WGS sequence"/>
</dbReference>
<dbReference type="InterPro" id="IPR039426">
    <property type="entry name" value="TonB-dep_rcpt-like"/>
</dbReference>
<name>A0A8I0FDN2_ACIBA</name>
<keyword evidence="1" id="KW-0472">Membrane</keyword>
<dbReference type="InterPro" id="IPR012910">
    <property type="entry name" value="Plug_dom"/>
</dbReference>
<comment type="caution">
    <text evidence="4">The sequence shown here is derived from an EMBL/GenBank/DDBJ whole genome shotgun (WGS) entry which is preliminary data.</text>
</comment>
<feature type="non-terminal residue" evidence="4">
    <location>
        <position position="128"/>
    </location>
</feature>
<comment type="similarity">
    <text evidence="1">Belongs to the TonB-dependent receptor family.</text>
</comment>
<dbReference type="PROSITE" id="PS52016">
    <property type="entry name" value="TONB_DEPENDENT_REC_3"/>
    <property type="match status" value="1"/>
</dbReference>
<keyword evidence="1" id="KW-0998">Cell outer membrane</keyword>
<reference evidence="4" key="1">
    <citation type="submission" date="2020-08" db="EMBL/GenBank/DDBJ databases">
        <title>Diversity of carbapenem-resistant Acinetobacter baumannii and bacteriophage-mediated spread of the Oxa23 carbapenemase.</title>
        <authorList>
            <person name="Abouelfetouh A."/>
            <person name="Mattock J."/>
            <person name="Turner D."/>
            <person name="Li E."/>
            <person name="Evans B.A."/>
        </authorList>
    </citation>
    <scope>NUCLEOTIDE SEQUENCE</scope>
    <source>
        <strain evidence="4">A86</strain>
    </source>
</reference>
<dbReference type="GO" id="GO:0009279">
    <property type="term" value="C:cell outer membrane"/>
    <property type="evidence" value="ECO:0007669"/>
    <property type="project" value="UniProtKB-SubCell"/>
</dbReference>
<gene>
    <name evidence="4" type="ORF">IAG11_23740</name>
</gene>
<proteinExistence type="inferred from homology"/>
<evidence type="ECO:0000313" key="5">
    <source>
        <dbReference type="Proteomes" id="UP000634608"/>
    </source>
</evidence>
<dbReference type="InterPro" id="IPR037066">
    <property type="entry name" value="Plug_dom_sf"/>
</dbReference>
<comment type="subcellular location">
    <subcellularLocation>
        <location evidence="1">Cell outer membrane</location>
        <topology evidence="1">Multi-pass membrane protein</topology>
    </subcellularLocation>
</comment>
<feature type="signal peptide" evidence="2">
    <location>
        <begin position="1"/>
        <end position="25"/>
    </location>
</feature>
<keyword evidence="1" id="KW-0812">Transmembrane</keyword>
<dbReference type="PANTHER" id="PTHR32552:SF74">
    <property type="entry name" value="HYDROXAMATE SIDEROPHORE RECEPTOR FHUE"/>
    <property type="match status" value="1"/>
</dbReference>
<protein>
    <submittedName>
        <fullName evidence="4">TonB-dependent receptor plug domain-containing protein</fullName>
    </submittedName>
</protein>
<evidence type="ECO:0000313" key="4">
    <source>
        <dbReference type="EMBL" id="MBD0222837.1"/>
    </source>
</evidence>
<dbReference type="GO" id="GO:0015344">
    <property type="term" value="F:siderophore uptake transmembrane transporter activity"/>
    <property type="evidence" value="ECO:0007669"/>
    <property type="project" value="TreeGrafter"/>
</dbReference>
<keyword evidence="1" id="KW-0813">Transport</keyword>